<accession>A0A9J5XQF5</accession>
<organism evidence="1 2">
    <name type="scientific">Solanum commersonii</name>
    <name type="common">Commerson's wild potato</name>
    <name type="synonym">Commerson's nightshade</name>
    <dbReference type="NCBI Taxonomy" id="4109"/>
    <lineage>
        <taxon>Eukaryota</taxon>
        <taxon>Viridiplantae</taxon>
        <taxon>Streptophyta</taxon>
        <taxon>Embryophyta</taxon>
        <taxon>Tracheophyta</taxon>
        <taxon>Spermatophyta</taxon>
        <taxon>Magnoliopsida</taxon>
        <taxon>eudicotyledons</taxon>
        <taxon>Gunneridae</taxon>
        <taxon>Pentapetalae</taxon>
        <taxon>asterids</taxon>
        <taxon>lamiids</taxon>
        <taxon>Solanales</taxon>
        <taxon>Solanaceae</taxon>
        <taxon>Solanoideae</taxon>
        <taxon>Solaneae</taxon>
        <taxon>Solanum</taxon>
    </lineage>
</organism>
<evidence type="ECO:0000313" key="1">
    <source>
        <dbReference type="EMBL" id="KAG5590515.1"/>
    </source>
</evidence>
<comment type="caution">
    <text evidence="1">The sequence shown here is derived from an EMBL/GenBank/DDBJ whole genome shotgun (WGS) entry which is preliminary data.</text>
</comment>
<name>A0A9J5XQF5_SOLCO</name>
<gene>
    <name evidence="1" type="ORF">H5410_041029</name>
</gene>
<proteinExistence type="predicted"/>
<dbReference type="EMBL" id="JACXVP010000008">
    <property type="protein sequence ID" value="KAG5590515.1"/>
    <property type="molecule type" value="Genomic_DNA"/>
</dbReference>
<protein>
    <submittedName>
        <fullName evidence="1">Uncharacterized protein</fullName>
    </submittedName>
</protein>
<evidence type="ECO:0000313" key="2">
    <source>
        <dbReference type="Proteomes" id="UP000824120"/>
    </source>
</evidence>
<dbReference type="OrthoDB" id="1735266at2759"/>
<dbReference type="Proteomes" id="UP000824120">
    <property type="component" value="Chromosome 8"/>
</dbReference>
<reference evidence="1 2" key="1">
    <citation type="submission" date="2020-09" db="EMBL/GenBank/DDBJ databases">
        <title>De no assembly of potato wild relative species, Solanum commersonii.</title>
        <authorList>
            <person name="Cho K."/>
        </authorList>
    </citation>
    <scope>NUCLEOTIDE SEQUENCE [LARGE SCALE GENOMIC DNA]</scope>
    <source>
        <strain evidence="1">LZ3.2</strain>
        <tissue evidence="1">Leaf</tissue>
    </source>
</reference>
<dbReference type="AlphaFoldDB" id="A0A9J5XQF5"/>
<keyword evidence="2" id="KW-1185">Reference proteome</keyword>
<sequence>MEEKDSIINAVATDDGVDNLGMALVRKREDVVYTIVLTILEYFNMRLWYKDTFLIRVMELPEDKVEYWKAKFIYDLSPLFAERVHKVLRGSYVQNSSVYLIEFISNCYLLLILDVDYDISNQTILVETNFARPKVTTRRPIKWEEIDFPAS</sequence>